<dbReference type="PANTHER" id="PTHR33086">
    <property type="entry name" value="OS05G0468200 PROTEIN-RELATED"/>
    <property type="match status" value="1"/>
</dbReference>
<evidence type="ECO:0000313" key="3">
    <source>
        <dbReference type="Proteomes" id="UP000008022"/>
    </source>
</evidence>
<dbReference type="AlphaFoldDB" id="A0A0E0QU10"/>
<dbReference type="Proteomes" id="UP000008022">
    <property type="component" value="Unassembled WGS sequence"/>
</dbReference>
<dbReference type="HOGENOM" id="CLU_028502_4_2_1"/>
<accession>A0A0E0QU10</accession>
<dbReference type="InterPro" id="IPR011676">
    <property type="entry name" value="DUF1618"/>
</dbReference>
<protein>
    <recommendedName>
        <fullName evidence="1">DUF1618 domain-containing protein</fullName>
    </recommendedName>
</protein>
<feature type="domain" description="DUF1618" evidence="1">
    <location>
        <begin position="282"/>
        <end position="424"/>
    </location>
</feature>
<proteinExistence type="predicted"/>
<dbReference type="PANTHER" id="PTHR33086:SF94">
    <property type="entry name" value="EXPRESSED PROTEIN"/>
    <property type="match status" value="1"/>
</dbReference>
<dbReference type="EnsemblPlants" id="ORUFI09G18230.1">
    <property type="protein sequence ID" value="ORUFI09G18230.1"/>
    <property type="gene ID" value="ORUFI09G18230"/>
</dbReference>
<evidence type="ECO:0000259" key="1">
    <source>
        <dbReference type="Pfam" id="PF07762"/>
    </source>
</evidence>
<name>A0A0E0QU10_ORYRU</name>
<reference evidence="3" key="1">
    <citation type="submission" date="2013-06" db="EMBL/GenBank/DDBJ databases">
        <authorList>
            <person name="Zhao Q."/>
        </authorList>
    </citation>
    <scope>NUCLEOTIDE SEQUENCE</scope>
    <source>
        <strain evidence="3">cv. W1943</strain>
    </source>
</reference>
<evidence type="ECO:0000313" key="2">
    <source>
        <dbReference type="EnsemblPlants" id="ORUFI09G18230.1"/>
    </source>
</evidence>
<sequence length="489" mass="54015">MPWVYHPQLELLAVPQQPESCPMAAAVTQPESPAMAGVDRLRLDGAMPPSYPSSWSVLPREVVVVDEIDDGEELRRWNILRCDRRAGYGVCEAVVEGVKLGARIVSDRGFSALCIIVSKAARAGTRGQVCAAVLAIKNHVIVLSVAFPRGDLFHSLKCACSSFYLVYDASDASITMIPDLQFSFHHHKVSSAVTKEPLPIACGVAHYLVLLGRAMTIKGMDQHIEDRVCLSPLQQSSLAHPSPSSSTNCSLWMTKSAIFPKEVVTRGFSANKMLSFDGLAMWVDLHQGILFCQHYDLFSNSNDSGSVPFYFVDLPPGCCNDDITTRPLSDSYPPEMYRSIVCVGDSIKFVTIEGYLRDSTAPIEDRMVTMWSLRPQESWSWRKDRDLSIGGICAQLYKKIPICATMLEPMPNMAPQSPILSTEDGSLHLLIVNDNSNEMLENQNIMVTVDMSKGYVISACLLPTDFGDQLPGLYGVMLPRMLGSNFFRF</sequence>
<dbReference type="Gramene" id="ORUFI09G18230.1">
    <property type="protein sequence ID" value="ORUFI09G18230.1"/>
    <property type="gene ID" value="ORUFI09G18230"/>
</dbReference>
<keyword evidence="3" id="KW-1185">Reference proteome</keyword>
<reference evidence="2" key="2">
    <citation type="submission" date="2015-06" db="UniProtKB">
        <authorList>
            <consortium name="EnsemblPlants"/>
        </authorList>
    </citation>
    <scope>IDENTIFICATION</scope>
</reference>
<dbReference type="OMA" id="WNILRCD"/>
<organism evidence="2 3">
    <name type="scientific">Oryza rufipogon</name>
    <name type="common">Brownbeard rice</name>
    <name type="synonym">Asian wild rice</name>
    <dbReference type="NCBI Taxonomy" id="4529"/>
    <lineage>
        <taxon>Eukaryota</taxon>
        <taxon>Viridiplantae</taxon>
        <taxon>Streptophyta</taxon>
        <taxon>Embryophyta</taxon>
        <taxon>Tracheophyta</taxon>
        <taxon>Spermatophyta</taxon>
        <taxon>Magnoliopsida</taxon>
        <taxon>Liliopsida</taxon>
        <taxon>Poales</taxon>
        <taxon>Poaceae</taxon>
        <taxon>BOP clade</taxon>
        <taxon>Oryzoideae</taxon>
        <taxon>Oryzeae</taxon>
        <taxon>Oryzinae</taxon>
        <taxon>Oryza</taxon>
    </lineage>
</organism>
<dbReference type="Pfam" id="PF07762">
    <property type="entry name" value="DUF1618"/>
    <property type="match status" value="1"/>
</dbReference>